<dbReference type="Proteomes" id="UP001283361">
    <property type="component" value="Unassembled WGS sequence"/>
</dbReference>
<sequence>MMLSGKGLVQSGTKYENPAEADLNPSNKTRARIRRGGGANSNRIDMVDSYFAPSVTSAAVTSVDHPSLDIGKRASLTGSANRCKAKVVTVEEAESDSNDQDFDNGMLTTRSVAPPEMPGLSIITWDEFIEDPSMFYKLFSLDKNEFIHFDSCIVTNFFHDSRMDPPVLGGPSGDGMSWTIYVDSYNQLREVRTVLTSRISVLLVDLIKPHGGGTAACLLAINPQDDHIRRVLHLTLSRAMQTMMADRCFSIEIDLNQSVEGWCRTVLQSDCAVHGGRIVVTNGDAPEPCCEVDDPKLCVLCFPVWTFRRIKYVIQRRRLYDDTRLEFESSGIVLCTKSDKLRKSSEASQMMNGGKLLVQNKRSITMATQTLNTSTASLRSDMSVEDVPDDVMGDDNDEGDNDVFDDVTPDERGGLTPAPPVMEEAQIHADNIAMAGTDPGGFIPPKVEASIKNSISSNRTSDSGAGGITNFGFVPDNGSQPTNQEKSFSNRDIPYVFKQTENKPSALKHTARAEGNKKKTKSVMFQHALTIEYPADTSGGTVELTGHSNIGPSNRNAVTFLDLKTDDQVPSPRSAFLQRPDTPYQPKLKPNYTTPVKALHNESVITKSEIPITKDDEPKKGVARAPAIPWIGQANTGNTRNSDAINDKIAKRQRKIGLLLKDLVMSSNIVPRGKPKFLENNMFMEDETEERLGAKNTMFATSNFKSTSTRGEPATEEILHSPLNSVGQQEDKIFPYTSDLMNFPSLSPSTTAEDLERYGAQTKKKKKGRSKDASADDDDNLLFKPRHNMLNLDAFGPDRNCFSDQDVNDSDITDLETEPESAISDTEGITSSRLIPVVKTDRTISIDAINGAKGKSSTLDMTATSDIDTDLEVTDCEAEEEALAQKLRGPRILPGAQAAHVMNASRSASAKSRDYIPPSAPPRRRGGNQNDSRRRYLALNSLRRKAYELKQNAKTKAPSPKPVHKAQLLSYNTRKLPKVTIMSQV</sequence>
<comment type="caution">
    <text evidence="2">The sequence shown here is derived from an EMBL/GenBank/DDBJ whole genome shotgun (WGS) entry which is preliminary data.</text>
</comment>
<feature type="region of interest" description="Disordered" evidence="1">
    <location>
        <begin position="383"/>
        <end position="408"/>
    </location>
</feature>
<feature type="region of interest" description="Disordered" evidence="1">
    <location>
        <begin position="569"/>
        <end position="592"/>
    </location>
</feature>
<evidence type="ECO:0000313" key="3">
    <source>
        <dbReference type="Proteomes" id="UP001283361"/>
    </source>
</evidence>
<organism evidence="2 3">
    <name type="scientific">Elysia crispata</name>
    <name type="common">lettuce slug</name>
    <dbReference type="NCBI Taxonomy" id="231223"/>
    <lineage>
        <taxon>Eukaryota</taxon>
        <taxon>Metazoa</taxon>
        <taxon>Spiralia</taxon>
        <taxon>Lophotrochozoa</taxon>
        <taxon>Mollusca</taxon>
        <taxon>Gastropoda</taxon>
        <taxon>Heterobranchia</taxon>
        <taxon>Euthyneura</taxon>
        <taxon>Panpulmonata</taxon>
        <taxon>Sacoglossa</taxon>
        <taxon>Placobranchoidea</taxon>
        <taxon>Plakobranchidae</taxon>
        <taxon>Elysia</taxon>
    </lineage>
</organism>
<protein>
    <submittedName>
        <fullName evidence="2">Uncharacterized protein</fullName>
    </submittedName>
</protein>
<dbReference type="AlphaFoldDB" id="A0AAE1B347"/>
<feature type="compositionally biased region" description="Polar residues" evidence="1">
    <location>
        <begin position="477"/>
        <end position="487"/>
    </location>
</feature>
<evidence type="ECO:0000313" key="2">
    <source>
        <dbReference type="EMBL" id="KAK3798788.1"/>
    </source>
</evidence>
<feature type="region of interest" description="Disordered" evidence="1">
    <location>
        <begin position="902"/>
        <end position="933"/>
    </location>
</feature>
<keyword evidence="3" id="KW-1185">Reference proteome</keyword>
<evidence type="ECO:0000256" key="1">
    <source>
        <dbReference type="SAM" id="MobiDB-lite"/>
    </source>
</evidence>
<reference evidence="2" key="1">
    <citation type="journal article" date="2023" name="G3 (Bethesda)">
        <title>A reference genome for the long-term kleptoplast-retaining sea slug Elysia crispata morphotype clarki.</title>
        <authorList>
            <person name="Eastman K.E."/>
            <person name="Pendleton A.L."/>
            <person name="Shaikh M.A."/>
            <person name="Suttiyut T."/>
            <person name="Ogas R."/>
            <person name="Tomko P."/>
            <person name="Gavelis G."/>
            <person name="Widhalm J.R."/>
            <person name="Wisecaver J.H."/>
        </authorList>
    </citation>
    <scope>NUCLEOTIDE SEQUENCE</scope>
    <source>
        <strain evidence="2">ECLA1</strain>
    </source>
</reference>
<feature type="region of interest" description="Disordered" evidence="1">
    <location>
        <begin position="1"/>
        <end position="40"/>
    </location>
</feature>
<dbReference type="EMBL" id="JAWDGP010000623">
    <property type="protein sequence ID" value="KAK3798788.1"/>
    <property type="molecule type" value="Genomic_DNA"/>
</dbReference>
<feature type="region of interest" description="Disordered" evidence="1">
    <location>
        <begin position="457"/>
        <end position="490"/>
    </location>
</feature>
<feature type="region of interest" description="Disordered" evidence="1">
    <location>
        <begin position="745"/>
        <end position="780"/>
    </location>
</feature>
<accession>A0AAE1B347</accession>
<name>A0AAE1B347_9GAST</name>
<proteinExistence type="predicted"/>
<gene>
    <name evidence="2" type="ORF">RRG08_040619</name>
</gene>